<keyword evidence="10 12" id="KW-0739">Sodium transport</keyword>
<evidence type="ECO:0000256" key="2">
    <source>
        <dbReference type="ARBA" id="ARBA00007193"/>
    </source>
</evidence>
<dbReference type="Gene3D" id="2.60.470.10">
    <property type="entry name" value="Acid-sensing ion channels like domains"/>
    <property type="match status" value="1"/>
</dbReference>
<dbReference type="AlphaFoldDB" id="A0A8X6EYH9"/>
<protein>
    <submittedName>
        <fullName evidence="13">Degenerin unc-8</fullName>
    </submittedName>
</protein>
<keyword evidence="11 12" id="KW-0407">Ion channel</keyword>
<evidence type="ECO:0000256" key="7">
    <source>
        <dbReference type="ARBA" id="ARBA00023053"/>
    </source>
</evidence>
<dbReference type="InterPro" id="IPR001873">
    <property type="entry name" value="ENaC"/>
</dbReference>
<comment type="caution">
    <text evidence="13">The sequence shown here is derived from an EMBL/GenBank/DDBJ whole genome shotgun (WGS) entry which is preliminary data.</text>
</comment>
<keyword evidence="9" id="KW-0472">Membrane</keyword>
<dbReference type="Proteomes" id="UP000887116">
    <property type="component" value="Unassembled WGS sequence"/>
</dbReference>
<dbReference type="GO" id="GO:0016020">
    <property type="term" value="C:membrane"/>
    <property type="evidence" value="ECO:0007669"/>
    <property type="project" value="UniProtKB-SubCell"/>
</dbReference>
<evidence type="ECO:0000256" key="10">
    <source>
        <dbReference type="ARBA" id="ARBA00023201"/>
    </source>
</evidence>
<evidence type="ECO:0000313" key="14">
    <source>
        <dbReference type="Proteomes" id="UP000887116"/>
    </source>
</evidence>
<evidence type="ECO:0000256" key="5">
    <source>
        <dbReference type="ARBA" id="ARBA00022692"/>
    </source>
</evidence>
<keyword evidence="14" id="KW-1185">Reference proteome</keyword>
<comment type="subcellular location">
    <subcellularLocation>
        <location evidence="1">Membrane</location>
        <topology evidence="1">Multi-pass membrane protein</topology>
    </subcellularLocation>
</comment>
<sequence>MVMNESSKRQFSSDPFDLLGRQQYFTIRKRRYPIEEKNACHQNPACEWSWFENSCRCLSNLCDAEFCDSGNPMCICSDLMCRYYPKLCFGFHNESVPDEEQSCFCRNSSNGNNHYRFTKRDSGMGDILTKEIANADVSNLLGIIRNAEVGDLADIEWAFQPDIMSIANYGTSFDSLVISCSFHRKRCDQRNFTVVYTPTHGKCYTFNHAGKMTKGQDKKALKTKRYGWNSDSNILENK</sequence>
<evidence type="ECO:0000256" key="9">
    <source>
        <dbReference type="ARBA" id="ARBA00023136"/>
    </source>
</evidence>
<dbReference type="EMBL" id="BMAO01000170">
    <property type="protein sequence ID" value="GFQ64932.1"/>
    <property type="molecule type" value="Genomic_DNA"/>
</dbReference>
<evidence type="ECO:0000256" key="12">
    <source>
        <dbReference type="RuleBase" id="RU000679"/>
    </source>
</evidence>
<gene>
    <name evidence="13" type="primary">unc-8_1</name>
    <name evidence="13" type="ORF">TNCT_81471</name>
</gene>
<evidence type="ECO:0000313" key="13">
    <source>
        <dbReference type="EMBL" id="GFQ64932.1"/>
    </source>
</evidence>
<keyword evidence="3 12" id="KW-0813">Transport</keyword>
<evidence type="ECO:0000256" key="3">
    <source>
        <dbReference type="ARBA" id="ARBA00022448"/>
    </source>
</evidence>
<keyword evidence="6" id="KW-1133">Transmembrane helix</keyword>
<organism evidence="13 14">
    <name type="scientific">Trichonephila clavata</name>
    <name type="common">Joro spider</name>
    <name type="synonym">Nephila clavata</name>
    <dbReference type="NCBI Taxonomy" id="2740835"/>
    <lineage>
        <taxon>Eukaryota</taxon>
        <taxon>Metazoa</taxon>
        <taxon>Ecdysozoa</taxon>
        <taxon>Arthropoda</taxon>
        <taxon>Chelicerata</taxon>
        <taxon>Arachnida</taxon>
        <taxon>Araneae</taxon>
        <taxon>Araneomorphae</taxon>
        <taxon>Entelegynae</taxon>
        <taxon>Araneoidea</taxon>
        <taxon>Nephilidae</taxon>
        <taxon>Trichonephila</taxon>
    </lineage>
</organism>
<comment type="similarity">
    <text evidence="2 12">Belongs to the amiloride-sensitive sodium channel (TC 1.A.6) family.</text>
</comment>
<keyword evidence="8 12" id="KW-0406">Ion transport</keyword>
<dbReference type="OrthoDB" id="6427646at2759"/>
<evidence type="ECO:0000256" key="4">
    <source>
        <dbReference type="ARBA" id="ARBA00022461"/>
    </source>
</evidence>
<name>A0A8X6EYH9_TRICU</name>
<keyword evidence="5 12" id="KW-0812">Transmembrane</keyword>
<accession>A0A8X6EYH9</accession>
<keyword evidence="7" id="KW-0915">Sodium</keyword>
<dbReference type="PRINTS" id="PR01078">
    <property type="entry name" value="AMINACHANNEL"/>
</dbReference>
<dbReference type="Pfam" id="PF00858">
    <property type="entry name" value="ASC"/>
    <property type="match status" value="1"/>
</dbReference>
<proteinExistence type="inferred from homology"/>
<reference evidence="13" key="1">
    <citation type="submission" date="2020-07" db="EMBL/GenBank/DDBJ databases">
        <title>Multicomponent nature underlies the extraordinary mechanical properties of spider dragline silk.</title>
        <authorList>
            <person name="Kono N."/>
            <person name="Nakamura H."/>
            <person name="Mori M."/>
            <person name="Yoshida Y."/>
            <person name="Ohtoshi R."/>
            <person name="Malay A.D."/>
            <person name="Moran D.A.P."/>
            <person name="Tomita M."/>
            <person name="Numata K."/>
            <person name="Arakawa K."/>
        </authorList>
    </citation>
    <scope>NUCLEOTIDE SEQUENCE</scope>
</reference>
<evidence type="ECO:0000256" key="1">
    <source>
        <dbReference type="ARBA" id="ARBA00004141"/>
    </source>
</evidence>
<dbReference type="GO" id="GO:0005272">
    <property type="term" value="F:sodium channel activity"/>
    <property type="evidence" value="ECO:0007669"/>
    <property type="project" value="UniProtKB-KW"/>
</dbReference>
<keyword evidence="4 12" id="KW-0894">Sodium channel</keyword>
<evidence type="ECO:0000256" key="11">
    <source>
        <dbReference type="ARBA" id="ARBA00023303"/>
    </source>
</evidence>
<evidence type="ECO:0000256" key="6">
    <source>
        <dbReference type="ARBA" id="ARBA00022989"/>
    </source>
</evidence>
<evidence type="ECO:0000256" key="8">
    <source>
        <dbReference type="ARBA" id="ARBA00023065"/>
    </source>
</evidence>